<dbReference type="Gene3D" id="1.25.40.10">
    <property type="entry name" value="Tetratricopeptide repeat domain"/>
    <property type="match status" value="2"/>
</dbReference>
<dbReference type="Gene3D" id="3.40.50.300">
    <property type="entry name" value="P-loop containing nucleotide triphosphate hydrolases"/>
    <property type="match status" value="1"/>
</dbReference>
<dbReference type="Proteomes" id="UP000319130">
    <property type="component" value="Unassembled WGS sequence"/>
</dbReference>
<feature type="non-terminal residue" evidence="5">
    <location>
        <position position="875"/>
    </location>
</feature>
<name>A0A523WDM3_UNCAE</name>
<dbReference type="PANTHER" id="PTHR16305:SF28">
    <property type="entry name" value="GUANYLATE CYCLASE DOMAIN-CONTAINING PROTEIN"/>
    <property type="match status" value="1"/>
</dbReference>
<dbReference type="SUPFAM" id="SSF52540">
    <property type="entry name" value="P-loop containing nucleoside triphosphate hydrolases"/>
    <property type="match status" value="1"/>
</dbReference>
<dbReference type="SMART" id="SM00028">
    <property type="entry name" value="TPR"/>
    <property type="match status" value="3"/>
</dbReference>
<protein>
    <submittedName>
        <fullName evidence="5">Guanylate cyclase</fullName>
    </submittedName>
</protein>
<dbReference type="EMBL" id="SOIZ01000006">
    <property type="protein sequence ID" value="TET65133.1"/>
    <property type="molecule type" value="Genomic_DNA"/>
</dbReference>
<dbReference type="InterPro" id="IPR019734">
    <property type="entry name" value="TPR_rpt"/>
</dbReference>
<dbReference type="InterPro" id="IPR027417">
    <property type="entry name" value="P-loop_NTPase"/>
</dbReference>
<evidence type="ECO:0000256" key="2">
    <source>
        <dbReference type="ARBA" id="ARBA00022840"/>
    </source>
</evidence>
<evidence type="ECO:0000259" key="4">
    <source>
        <dbReference type="Pfam" id="PF13191"/>
    </source>
</evidence>
<evidence type="ECO:0000313" key="6">
    <source>
        <dbReference type="Proteomes" id="UP000319130"/>
    </source>
</evidence>
<reference evidence="5 6" key="1">
    <citation type="submission" date="2019-03" db="EMBL/GenBank/DDBJ databases">
        <title>Metabolic potential of uncultured bacteria and archaea associated with petroleum seepage in deep-sea sediments.</title>
        <authorList>
            <person name="Dong X."/>
            <person name="Hubert C."/>
        </authorList>
    </citation>
    <scope>NUCLEOTIDE SEQUENCE [LARGE SCALE GENOMIC DNA]</scope>
    <source>
        <strain evidence="5">E29_bin52</strain>
    </source>
</reference>
<sequence length="875" mass="100038">DTHSIARDFFKFEPLGKVAVKGKEKPLEAYQLVEVGEVETRFEAAVARGLTKFVGRKKEMATLKEAFEKAQSGSGQVVGIVGEAGVGKSRILLELRGMLPKEEYTYLQGRCLHYGSFMAYLPMLDILRSYFDVEEGEREFVIKKKMKEKITQLDEELKGILLPLHEILSLKVDDEEYLNLDLQKKREKTFEAIRDLLIRESENKPLVLAVEDLHWIDRTSEEFLTYLIGWLANSNILLVLLYRSEYTHHWGSKSYYTQIWVDQLSTNTSAELVQAILEEGEVVPELRELILNRATGNPLFMEEFTHTLLENGSIQKKDHQYVLTTKPSDIQVPDTIQGIVAARMDRLEDNLKRTMQVASVIGRDFAYRILHTITGTREELKSYLLNLQGLEFIYEKSLFPELEYIFKHALTQEVAYNSLLLKRRKEIHERIGGAIEELYPDRLEEFFEVLAHHYSKSANSEKSYQYLKLSGDKATCSYSNWEAFRFYHEAINVLARLPDTEENKRRGIEVRLLIENPMLALGYPEDSLQILQEGERLSRELGDERSLARSYSSMGLYYSLRGEPLQGIKYQEKCFKEAAKIQDIELMAPVAFDLCSSYQVTGDYLETIEVAPKVLDLLEKTQRESESFGKGLNIYSILLAFCGLAMGWLGKFEEGSTLCEKGLRFALEINDLFGSVLAEYAYGWVFLGKGDGENAVQHLQNGIRYCEEGQLVMMLGILWGGAGWGYYLLGDIETARKCAERAHEINIDTGLSVNFFLPNWVLSLVHLDSGDVKNAQSYMEESLKFGQNNNEAHAEGTSRLYLGRILGRVDTSQFIKAEEYILQGIKILDEKKMKPWCSVGYFFLGELYANTGQTERALETLKKAEGMMQEMGMGY</sequence>
<dbReference type="InterPro" id="IPR011990">
    <property type="entry name" value="TPR-like_helical_dom_sf"/>
</dbReference>
<dbReference type="InterPro" id="IPR041664">
    <property type="entry name" value="AAA_16"/>
</dbReference>
<dbReference type="PANTHER" id="PTHR16305">
    <property type="entry name" value="TESTICULAR SOLUBLE ADENYLYL CYCLASE"/>
    <property type="match status" value="1"/>
</dbReference>
<dbReference type="PROSITE" id="PS50005">
    <property type="entry name" value="TPR"/>
    <property type="match status" value="1"/>
</dbReference>
<feature type="repeat" description="TPR" evidence="3">
    <location>
        <begin position="838"/>
        <end position="871"/>
    </location>
</feature>
<dbReference type="SUPFAM" id="SSF48452">
    <property type="entry name" value="TPR-like"/>
    <property type="match status" value="3"/>
</dbReference>
<dbReference type="GO" id="GO:0005524">
    <property type="term" value="F:ATP binding"/>
    <property type="evidence" value="ECO:0007669"/>
    <property type="project" value="UniProtKB-KW"/>
</dbReference>
<evidence type="ECO:0000256" key="1">
    <source>
        <dbReference type="ARBA" id="ARBA00022741"/>
    </source>
</evidence>
<dbReference type="Pfam" id="PF13181">
    <property type="entry name" value="TPR_8"/>
    <property type="match status" value="1"/>
</dbReference>
<organism evidence="5 6">
    <name type="scientific">Aerophobetes bacterium</name>
    <dbReference type="NCBI Taxonomy" id="2030807"/>
    <lineage>
        <taxon>Bacteria</taxon>
        <taxon>Candidatus Aerophobota</taxon>
    </lineage>
</organism>
<feature type="domain" description="Orc1-like AAA ATPase" evidence="4">
    <location>
        <begin position="52"/>
        <end position="238"/>
    </location>
</feature>
<dbReference type="Pfam" id="PF13191">
    <property type="entry name" value="AAA_16"/>
    <property type="match status" value="1"/>
</dbReference>
<evidence type="ECO:0000256" key="3">
    <source>
        <dbReference type="PROSITE-ProRule" id="PRU00339"/>
    </source>
</evidence>
<dbReference type="AlphaFoldDB" id="A0A523WDM3"/>
<dbReference type="GO" id="GO:0005737">
    <property type="term" value="C:cytoplasm"/>
    <property type="evidence" value="ECO:0007669"/>
    <property type="project" value="TreeGrafter"/>
</dbReference>
<keyword evidence="1" id="KW-0547">Nucleotide-binding</keyword>
<proteinExistence type="predicted"/>
<evidence type="ECO:0000313" key="5">
    <source>
        <dbReference type="EMBL" id="TET65133.1"/>
    </source>
</evidence>
<keyword evidence="2" id="KW-0067">ATP-binding</keyword>
<feature type="non-terminal residue" evidence="5">
    <location>
        <position position="1"/>
    </location>
</feature>
<keyword evidence="3" id="KW-0802">TPR repeat</keyword>
<comment type="caution">
    <text evidence="5">The sequence shown here is derived from an EMBL/GenBank/DDBJ whole genome shotgun (WGS) entry which is preliminary data.</text>
</comment>
<dbReference type="GO" id="GO:0004016">
    <property type="term" value="F:adenylate cyclase activity"/>
    <property type="evidence" value="ECO:0007669"/>
    <property type="project" value="TreeGrafter"/>
</dbReference>
<gene>
    <name evidence="5" type="ORF">E3J48_00125</name>
</gene>
<accession>A0A523WDM3</accession>